<accession>A0A0G1UAR4</accession>
<feature type="transmembrane region" description="Helical" evidence="1">
    <location>
        <begin position="266"/>
        <end position="283"/>
    </location>
</feature>
<dbReference type="Proteomes" id="UP000034956">
    <property type="component" value="Unassembled WGS sequence"/>
</dbReference>
<organism evidence="2 3">
    <name type="scientific">Candidatus Jorgensenbacteria bacterium GW2011_GWA1_48_11</name>
    <dbReference type="NCBI Taxonomy" id="1618660"/>
    <lineage>
        <taxon>Bacteria</taxon>
        <taxon>Candidatus Joergenseniibacteriota</taxon>
    </lineage>
</organism>
<proteinExistence type="predicted"/>
<sequence length="291" mass="32021">MNRILKIGIVFASIAIGLGFSVGIRAASGPMVYFKSDALNVAPDSEFRVTVLAGSPETINALNLQIGYSADVAELKYVDTKNSLVSFWQDSPRVLSPGILKLEGAASPPFFEGDNGEVASLVFRAIKSGVLNLRLASGNFYLADGQGTAVKPVGRSFQVEISAAGELVTAAIPRDATPPELQIQTTNLTDVKTPLIVFNVQDRESGVNYVAMRSIDWFRWNDWQIVINPVLSPVGAWAIQFQAVNRQNESVFRTIYLWPEISKKSILIFGGLVLLIILVFMFYNKHKRRRL</sequence>
<evidence type="ECO:0000313" key="2">
    <source>
        <dbReference type="EMBL" id="KKU91266.1"/>
    </source>
</evidence>
<dbReference type="CDD" id="cd08547">
    <property type="entry name" value="Type_II_cohesin"/>
    <property type="match status" value="1"/>
</dbReference>
<dbReference type="GO" id="GO:0030246">
    <property type="term" value="F:carbohydrate binding"/>
    <property type="evidence" value="ECO:0007669"/>
    <property type="project" value="InterPro"/>
</dbReference>
<dbReference type="InterPro" id="IPR008965">
    <property type="entry name" value="CBM2/CBM3_carb-bd_dom_sf"/>
</dbReference>
<keyword evidence="1" id="KW-0812">Transmembrane</keyword>
<evidence type="ECO:0000256" key="1">
    <source>
        <dbReference type="SAM" id="Phobius"/>
    </source>
</evidence>
<dbReference type="AlphaFoldDB" id="A0A0G1UAR4"/>
<reference evidence="2 3" key="1">
    <citation type="journal article" date="2015" name="Nature">
        <title>rRNA introns, odd ribosomes, and small enigmatic genomes across a large radiation of phyla.</title>
        <authorList>
            <person name="Brown C.T."/>
            <person name="Hug L.A."/>
            <person name="Thomas B.C."/>
            <person name="Sharon I."/>
            <person name="Castelle C.J."/>
            <person name="Singh A."/>
            <person name="Wilkins M.J."/>
            <person name="Williams K.H."/>
            <person name="Banfield J.F."/>
        </authorList>
    </citation>
    <scope>NUCLEOTIDE SEQUENCE [LARGE SCALE GENOMIC DNA]</scope>
</reference>
<dbReference type="EMBL" id="LCPF01000002">
    <property type="protein sequence ID" value="KKU91266.1"/>
    <property type="molecule type" value="Genomic_DNA"/>
</dbReference>
<name>A0A0G1UAR4_9BACT</name>
<evidence type="ECO:0008006" key="4">
    <source>
        <dbReference type="Google" id="ProtNLM"/>
    </source>
</evidence>
<keyword evidence="1" id="KW-0472">Membrane</keyword>
<gene>
    <name evidence="2" type="ORF">UY23_C0002G0005</name>
</gene>
<evidence type="ECO:0000313" key="3">
    <source>
        <dbReference type="Proteomes" id="UP000034956"/>
    </source>
</evidence>
<dbReference type="Gene3D" id="2.60.40.680">
    <property type="match status" value="1"/>
</dbReference>
<protein>
    <recommendedName>
        <fullName evidence="4">Cohesin domain-containing protein</fullName>
    </recommendedName>
</protein>
<dbReference type="SUPFAM" id="SSF49384">
    <property type="entry name" value="Carbohydrate-binding domain"/>
    <property type="match status" value="1"/>
</dbReference>
<comment type="caution">
    <text evidence="2">The sequence shown here is derived from an EMBL/GenBank/DDBJ whole genome shotgun (WGS) entry which is preliminary data.</text>
</comment>
<keyword evidence="1" id="KW-1133">Transmembrane helix</keyword>